<accession>A0ABU7BSA3</accession>
<protein>
    <submittedName>
        <fullName evidence="1">Uncharacterized protein</fullName>
    </submittedName>
</protein>
<dbReference type="Proteomes" id="UP001345963">
    <property type="component" value="Unassembled WGS sequence"/>
</dbReference>
<gene>
    <name evidence="1" type="ORF">ATANTOWER_020040</name>
</gene>
<comment type="caution">
    <text evidence="1">The sequence shown here is derived from an EMBL/GenBank/DDBJ whole genome shotgun (WGS) entry which is preliminary data.</text>
</comment>
<name>A0ABU7BSA3_9TELE</name>
<keyword evidence="2" id="KW-1185">Reference proteome</keyword>
<sequence length="123" mass="13822">MADGCSHLSLGLLEVSSCERGGFPFHCRCMHAQYEGLLHGQRHNANDCPLLLHAHPGGVNAVYLECSVLQKCAVRISSTFKDFIHISSTFPTLKTDVIDYTYIAEFTIRGWIVFFKQEAFNIQ</sequence>
<evidence type="ECO:0000313" key="2">
    <source>
        <dbReference type="Proteomes" id="UP001345963"/>
    </source>
</evidence>
<reference evidence="1 2" key="1">
    <citation type="submission" date="2021-07" db="EMBL/GenBank/DDBJ databases">
        <authorList>
            <person name="Palmer J.M."/>
        </authorList>
    </citation>
    <scope>NUCLEOTIDE SEQUENCE [LARGE SCALE GENOMIC DNA]</scope>
    <source>
        <strain evidence="1 2">AT_MEX2019</strain>
        <tissue evidence="1">Muscle</tissue>
    </source>
</reference>
<evidence type="ECO:0000313" key="1">
    <source>
        <dbReference type="EMBL" id="MED6252965.1"/>
    </source>
</evidence>
<dbReference type="EMBL" id="JAHUTI010063230">
    <property type="protein sequence ID" value="MED6252965.1"/>
    <property type="molecule type" value="Genomic_DNA"/>
</dbReference>
<organism evidence="1 2">
    <name type="scientific">Ataeniobius toweri</name>
    <dbReference type="NCBI Taxonomy" id="208326"/>
    <lineage>
        <taxon>Eukaryota</taxon>
        <taxon>Metazoa</taxon>
        <taxon>Chordata</taxon>
        <taxon>Craniata</taxon>
        <taxon>Vertebrata</taxon>
        <taxon>Euteleostomi</taxon>
        <taxon>Actinopterygii</taxon>
        <taxon>Neopterygii</taxon>
        <taxon>Teleostei</taxon>
        <taxon>Neoteleostei</taxon>
        <taxon>Acanthomorphata</taxon>
        <taxon>Ovalentaria</taxon>
        <taxon>Atherinomorphae</taxon>
        <taxon>Cyprinodontiformes</taxon>
        <taxon>Goodeidae</taxon>
        <taxon>Ataeniobius</taxon>
    </lineage>
</organism>
<proteinExistence type="predicted"/>